<evidence type="ECO:0000256" key="10">
    <source>
        <dbReference type="ARBA" id="ARBA00029409"/>
    </source>
</evidence>
<dbReference type="STRING" id="456.Ljor_1490"/>
<evidence type="ECO:0000256" key="1">
    <source>
        <dbReference type="ARBA" id="ARBA00005051"/>
    </source>
</evidence>
<protein>
    <recommendedName>
        <fullName evidence="4">2-amino-4-hydroxy-6-hydroxymethyldihydropteridine pyrophosphokinase</fullName>
        <ecNumber evidence="3">2.7.6.3</ecNumber>
    </recommendedName>
    <alternativeName>
        <fullName evidence="11">6-hydroxymethyl-7,8-dihydropterin pyrophosphokinase</fullName>
    </alternativeName>
    <alternativeName>
        <fullName evidence="12">7,8-dihydro-6-hydroxymethylpterin-pyrophosphokinase</fullName>
    </alternativeName>
</protein>
<dbReference type="GO" id="GO:0003848">
    <property type="term" value="F:2-amino-4-hydroxy-6-hydroxymethyldihydropteridine diphosphokinase activity"/>
    <property type="evidence" value="ECO:0007669"/>
    <property type="project" value="UniProtKB-EC"/>
</dbReference>
<evidence type="ECO:0000256" key="6">
    <source>
        <dbReference type="ARBA" id="ARBA00022741"/>
    </source>
</evidence>
<dbReference type="Gene3D" id="3.30.70.560">
    <property type="entry name" value="7,8-Dihydro-6-hydroxymethylpterin-pyrophosphokinase HPPK"/>
    <property type="match status" value="1"/>
</dbReference>
<reference evidence="14 15" key="1">
    <citation type="submission" date="2015-11" db="EMBL/GenBank/DDBJ databases">
        <title>Genomic analysis of 38 Legionella species identifies large and diverse effector repertoires.</title>
        <authorList>
            <person name="Burstein D."/>
            <person name="Amaro F."/>
            <person name="Zusman T."/>
            <person name="Lifshitz Z."/>
            <person name="Cohen O."/>
            <person name="Gilbert J.A."/>
            <person name="Pupko T."/>
            <person name="Shuman H.A."/>
            <person name="Segal G."/>
        </authorList>
    </citation>
    <scope>NUCLEOTIDE SEQUENCE [LARGE SCALE GENOMIC DNA]</scope>
    <source>
        <strain evidence="14 15">BL-540</strain>
    </source>
</reference>
<proteinExistence type="inferred from homology"/>
<dbReference type="SUPFAM" id="SSF55083">
    <property type="entry name" value="6-hydroxymethyl-7,8-dihydropterin pyrophosphokinase, HPPK"/>
    <property type="match status" value="1"/>
</dbReference>
<dbReference type="NCBIfam" id="TIGR01498">
    <property type="entry name" value="folK"/>
    <property type="match status" value="1"/>
</dbReference>
<dbReference type="GO" id="GO:0046654">
    <property type="term" value="P:tetrahydrofolate biosynthetic process"/>
    <property type="evidence" value="ECO:0007669"/>
    <property type="project" value="UniProtKB-UniPathway"/>
</dbReference>
<keyword evidence="8" id="KW-0067">ATP-binding</keyword>
<dbReference type="EMBL" id="LNYJ01000011">
    <property type="protein sequence ID" value="KTD17184.1"/>
    <property type="molecule type" value="Genomic_DNA"/>
</dbReference>
<dbReference type="InterPro" id="IPR000550">
    <property type="entry name" value="Hppk"/>
</dbReference>
<evidence type="ECO:0000313" key="14">
    <source>
        <dbReference type="EMBL" id="KTD17184.1"/>
    </source>
</evidence>
<dbReference type="GO" id="GO:0016301">
    <property type="term" value="F:kinase activity"/>
    <property type="evidence" value="ECO:0007669"/>
    <property type="project" value="UniProtKB-KW"/>
</dbReference>
<dbReference type="GO" id="GO:0005524">
    <property type="term" value="F:ATP binding"/>
    <property type="evidence" value="ECO:0007669"/>
    <property type="project" value="UniProtKB-KW"/>
</dbReference>
<evidence type="ECO:0000256" key="5">
    <source>
        <dbReference type="ARBA" id="ARBA00022679"/>
    </source>
</evidence>
<keyword evidence="9" id="KW-0289">Folate biosynthesis</keyword>
<keyword evidence="7 14" id="KW-0418">Kinase</keyword>
<dbReference type="OrthoDB" id="9808041at2"/>
<evidence type="ECO:0000256" key="2">
    <source>
        <dbReference type="ARBA" id="ARBA00005810"/>
    </source>
</evidence>
<dbReference type="InterPro" id="IPR035907">
    <property type="entry name" value="Hppk_sf"/>
</dbReference>
<organism evidence="14 15">
    <name type="scientific">Legionella jordanis</name>
    <dbReference type="NCBI Taxonomy" id="456"/>
    <lineage>
        <taxon>Bacteria</taxon>
        <taxon>Pseudomonadati</taxon>
        <taxon>Pseudomonadota</taxon>
        <taxon>Gammaproteobacteria</taxon>
        <taxon>Legionellales</taxon>
        <taxon>Legionellaceae</taxon>
        <taxon>Legionella</taxon>
    </lineage>
</organism>
<comment type="function">
    <text evidence="10">Catalyzes the transfer of pyrophosphate from adenosine triphosphate (ATP) to 6-hydroxymethyl-7,8-dihydropterin, an enzymatic step in folate biosynthesis pathway.</text>
</comment>
<keyword evidence="5 14" id="KW-0808">Transferase</keyword>
<sequence>MNLCYLALGSNLKTPERQIRLALKALRALPYTYVLAVAKFHRNKAWGRKAQPDFINTVVKIKTRLTPFMLLQKCHEIEKAQGRVRHEKWGSRTIDIDILIYGSLKMRTKQLIIPHPRMFSRDFVMIPLSELAPDLYKRAKPSSGQSKAE</sequence>
<comment type="caution">
    <text evidence="14">The sequence shown here is derived from an EMBL/GenBank/DDBJ whole genome shotgun (WGS) entry which is preliminary data.</text>
</comment>
<dbReference type="PATRIC" id="fig|456.5.peg.1593"/>
<dbReference type="CDD" id="cd00483">
    <property type="entry name" value="HPPK"/>
    <property type="match status" value="1"/>
</dbReference>
<feature type="domain" description="7,8-dihydro-6-hydroxymethylpterin-pyrophosphokinase" evidence="13">
    <location>
        <begin position="88"/>
        <end position="99"/>
    </location>
</feature>
<dbReference type="Proteomes" id="UP000055035">
    <property type="component" value="Unassembled WGS sequence"/>
</dbReference>
<evidence type="ECO:0000256" key="9">
    <source>
        <dbReference type="ARBA" id="ARBA00022909"/>
    </source>
</evidence>
<name>A0A0W0VAQ5_9GAMM</name>
<comment type="similarity">
    <text evidence="2">Belongs to the HPPK family.</text>
</comment>
<dbReference type="AlphaFoldDB" id="A0A0W0VAQ5"/>
<dbReference type="PANTHER" id="PTHR43071:SF1">
    <property type="entry name" value="2-AMINO-4-HYDROXY-6-HYDROXYMETHYLDIHYDROPTERIDINE PYROPHOSPHOKINASE"/>
    <property type="match status" value="1"/>
</dbReference>
<dbReference type="RefSeq" id="WP_058470970.1">
    <property type="nucleotide sequence ID" value="NZ_CAAAIC010000003.1"/>
</dbReference>
<dbReference type="PROSITE" id="PS00794">
    <property type="entry name" value="HPPK"/>
    <property type="match status" value="1"/>
</dbReference>
<dbReference type="EC" id="2.7.6.3" evidence="3"/>
<evidence type="ECO:0000256" key="8">
    <source>
        <dbReference type="ARBA" id="ARBA00022840"/>
    </source>
</evidence>
<evidence type="ECO:0000256" key="12">
    <source>
        <dbReference type="ARBA" id="ARBA00033413"/>
    </source>
</evidence>
<evidence type="ECO:0000256" key="7">
    <source>
        <dbReference type="ARBA" id="ARBA00022777"/>
    </source>
</evidence>
<comment type="pathway">
    <text evidence="1">Cofactor biosynthesis; tetrahydrofolate biosynthesis; 2-amino-4-hydroxy-6-hydroxymethyl-7,8-dihydropteridine diphosphate from 7,8-dihydroneopterin triphosphate: step 4/4.</text>
</comment>
<keyword evidence="6" id="KW-0547">Nucleotide-binding</keyword>
<evidence type="ECO:0000256" key="11">
    <source>
        <dbReference type="ARBA" id="ARBA00029766"/>
    </source>
</evidence>
<evidence type="ECO:0000313" key="15">
    <source>
        <dbReference type="Proteomes" id="UP000055035"/>
    </source>
</evidence>
<dbReference type="GO" id="GO:0046656">
    <property type="term" value="P:folic acid biosynthetic process"/>
    <property type="evidence" value="ECO:0007669"/>
    <property type="project" value="UniProtKB-KW"/>
</dbReference>
<gene>
    <name evidence="14" type="primary">folK</name>
    <name evidence="14" type="ORF">Ljor_1490</name>
</gene>
<keyword evidence="15" id="KW-1185">Reference proteome</keyword>
<evidence type="ECO:0000259" key="13">
    <source>
        <dbReference type="PROSITE" id="PS00794"/>
    </source>
</evidence>
<accession>A0A0W0VAQ5</accession>
<dbReference type="UniPathway" id="UPA00077">
    <property type="reaction ID" value="UER00155"/>
</dbReference>
<dbReference type="PANTHER" id="PTHR43071">
    <property type="entry name" value="2-AMINO-4-HYDROXY-6-HYDROXYMETHYLDIHYDROPTERIDINE PYROPHOSPHOKINASE"/>
    <property type="match status" value="1"/>
</dbReference>
<evidence type="ECO:0000256" key="4">
    <source>
        <dbReference type="ARBA" id="ARBA00016218"/>
    </source>
</evidence>
<dbReference type="Pfam" id="PF01288">
    <property type="entry name" value="HPPK"/>
    <property type="match status" value="1"/>
</dbReference>
<evidence type="ECO:0000256" key="3">
    <source>
        <dbReference type="ARBA" id="ARBA00013253"/>
    </source>
</evidence>